<dbReference type="EMBL" id="JACAZH010000021">
    <property type="protein sequence ID" value="KAF7344316.1"/>
    <property type="molecule type" value="Genomic_DNA"/>
</dbReference>
<evidence type="ECO:0000313" key="2">
    <source>
        <dbReference type="Proteomes" id="UP000623467"/>
    </source>
</evidence>
<evidence type="ECO:0000313" key="1">
    <source>
        <dbReference type="EMBL" id="KAF7344316.1"/>
    </source>
</evidence>
<organism evidence="1 2">
    <name type="scientific">Mycena sanguinolenta</name>
    <dbReference type="NCBI Taxonomy" id="230812"/>
    <lineage>
        <taxon>Eukaryota</taxon>
        <taxon>Fungi</taxon>
        <taxon>Dikarya</taxon>
        <taxon>Basidiomycota</taxon>
        <taxon>Agaricomycotina</taxon>
        <taxon>Agaricomycetes</taxon>
        <taxon>Agaricomycetidae</taxon>
        <taxon>Agaricales</taxon>
        <taxon>Marasmiineae</taxon>
        <taxon>Mycenaceae</taxon>
        <taxon>Mycena</taxon>
    </lineage>
</organism>
<dbReference type="Proteomes" id="UP000623467">
    <property type="component" value="Unassembled WGS sequence"/>
</dbReference>
<dbReference type="OrthoDB" id="2676448at2759"/>
<gene>
    <name evidence="1" type="ORF">MSAN_01912500</name>
</gene>
<dbReference type="AlphaFoldDB" id="A0A8H6XPX0"/>
<proteinExistence type="predicted"/>
<comment type="caution">
    <text evidence="1">The sequence shown here is derived from an EMBL/GenBank/DDBJ whole genome shotgun (WGS) entry which is preliminary data.</text>
</comment>
<accession>A0A8H6XPX0</accession>
<protein>
    <submittedName>
        <fullName evidence="1">Uncharacterized protein</fullName>
    </submittedName>
</protein>
<sequence>MHDEDAFLAHHVRHLRDEHQHQLAHQVELYHWEHSRFNNKHQHHLEKLRKAGCTTVLEPGTALSKEYNIPPLTMAEEMPDTVHAEVLCTTESEVEGMEDIDAEAVADSLELVLRIADNVGGDGGAGL</sequence>
<keyword evidence="2" id="KW-1185">Reference proteome</keyword>
<name>A0A8H6XPX0_9AGAR</name>
<reference evidence="1" key="1">
    <citation type="submission" date="2020-05" db="EMBL/GenBank/DDBJ databases">
        <title>Mycena genomes resolve the evolution of fungal bioluminescence.</title>
        <authorList>
            <person name="Tsai I.J."/>
        </authorList>
    </citation>
    <scope>NUCLEOTIDE SEQUENCE</scope>
    <source>
        <strain evidence="1">160909Yilan</strain>
    </source>
</reference>